<gene>
    <name evidence="1" type="ORF">P872_06700</name>
</gene>
<reference evidence="1 2" key="1">
    <citation type="journal article" date="2013" name="Genome Announc.">
        <title>Draft Genome Sequence of the Psychrophilic and Alkaliphilic Rhodonellum psychrophilum Strain GCM71T.</title>
        <authorList>
            <person name="Hauptmann A.L."/>
            <person name="Glaring M.A."/>
            <person name="Hallin P.F."/>
            <person name="Prieme A."/>
            <person name="Stougaard P."/>
        </authorList>
    </citation>
    <scope>NUCLEOTIDE SEQUENCE [LARGE SCALE GENOMIC DNA]</scope>
    <source>
        <strain evidence="1 2">GCM71</strain>
    </source>
</reference>
<comment type="caution">
    <text evidence="1">The sequence shown here is derived from an EMBL/GenBank/DDBJ whole genome shotgun (WGS) entry which is preliminary data.</text>
</comment>
<proteinExistence type="predicted"/>
<dbReference type="Proteomes" id="UP000016843">
    <property type="component" value="Unassembled WGS sequence"/>
</dbReference>
<protein>
    <submittedName>
        <fullName evidence="1">Uncharacterized protein</fullName>
    </submittedName>
</protein>
<sequence length="37" mass="4319">MISLNVQRKTLDTKLILNQGFFFADVGFSYFFDNTRA</sequence>
<evidence type="ECO:0000313" key="1">
    <source>
        <dbReference type="EMBL" id="ERM82697.1"/>
    </source>
</evidence>
<organism evidence="1 2">
    <name type="scientific">Rhodonellum psychrophilum GCM71 = DSM 17998</name>
    <dbReference type="NCBI Taxonomy" id="1123057"/>
    <lineage>
        <taxon>Bacteria</taxon>
        <taxon>Pseudomonadati</taxon>
        <taxon>Bacteroidota</taxon>
        <taxon>Cytophagia</taxon>
        <taxon>Cytophagales</taxon>
        <taxon>Cytophagaceae</taxon>
        <taxon>Rhodonellum</taxon>
    </lineage>
</organism>
<accession>U5C3B8</accession>
<keyword evidence="2" id="KW-1185">Reference proteome</keyword>
<dbReference type="AlphaFoldDB" id="U5C3B8"/>
<dbReference type="EMBL" id="AWXR01000023">
    <property type="protein sequence ID" value="ERM82697.1"/>
    <property type="molecule type" value="Genomic_DNA"/>
</dbReference>
<evidence type="ECO:0000313" key="2">
    <source>
        <dbReference type="Proteomes" id="UP000016843"/>
    </source>
</evidence>
<name>U5C3B8_9BACT</name>